<dbReference type="GO" id="GO:0006351">
    <property type="term" value="P:DNA-templated transcription"/>
    <property type="evidence" value="ECO:0007669"/>
    <property type="project" value="TreeGrafter"/>
</dbReference>
<dbReference type="InterPro" id="IPR058163">
    <property type="entry name" value="LysR-type_TF_proteobact-type"/>
</dbReference>
<evidence type="ECO:0000256" key="3">
    <source>
        <dbReference type="ARBA" id="ARBA00023125"/>
    </source>
</evidence>
<evidence type="ECO:0000256" key="1">
    <source>
        <dbReference type="ARBA" id="ARBA00009437"/>
    </source>
</evidence>
<dbReference type="Gene3D" id="1.10.10.10">
    <property type="entry name" value="Winged helix-like DNA-binding domain superfamily/Winged helix DNA-binding domain"/>
    <property type="match status" value="1"/>
</dbReference>
<dbReference type="EMBL" id="VFYP01000001">
    <property type="protein sequence ID" value="TPP10583.1"/>
    <property type="molecule type" value="Genomic_DNA"/>
</dbReference>
<sequence length="315" mass="34715">MSNGSIDLGWIRLLVEISRRGSLSGAAEGLGLTQPAVSYQVRLLEQRFGVPLLKRLHRGVRLTEEGRRLLVIAERTVQEVDALHRDIRHTRRRPVIRLATDYAFSSLWLIPRMPGFRRQYPEIDLQIVAAQRLTQNWREQADLAVAFGARPDVGEDAVLLMPERVVPVCAPALRDRLERADLADLRMDVPRIHLEAEVGSPWLDWRSYAVAAGMSAGSGQSTGDLRFNTYAMVVQAALGGQGIALGWLGVVDQMLEAGLLVISGKTVDVPDRGYWLLGKTGDGAAAQLGGWLQNETSAMRRRPGNLPQCGENIDG</sequence>
<keyword evidence="4" id="KW-0804">Transcription</keyword>
<comment type="caution">
    <text evidence="9">The sequence shown here is derived from an EMBL/GenBank/DDBJ whole genome shotgun (WGS) entry which is preliminary data.</text>
</comment>
<dbReference type="PANTHER" id="PTHR30537">
    <property type="entry name" value="HTH-TYPE TRANSCRIPTIONAL REGULATOR"/>
    <property type="match status" value="1"/>
</dbReference>
<evidence type="ECO:0000256" key="2">
    <source>
        <dbReference type="ARBA" id="ARBA00023015"/>
    </source>
</evidence>
<dbReference type="InterPro" id="IPR000847">
    <property type="entry name" value="LysR_HTH_N"/>
</dbReference>
<dbReference type="GO" id="GO:0003700">
    <property type="term" value="F:DNA-binding transcription factor activity"/>
    <property type="evidence" value="ECO:0007669"/>
    <property type="project" value="InterPro"/>
</dbReference>
<feature type="domain" description="HTH lysR-type" evidence="8">
    <location>
        <begin position="6"/>
        <end position="63"/>
    </location>
</feature>
<comment type="similarity">
    <text evidence="1">Belongs to the LysR transcriptional regulatory family.</text>
</comment>
<dbReference type="AlphaFoldDB" id="A0A504UZR4"/>
<dbReference type="PRINTS" id="PR00039">
    <property type="entry name" value="HTHLYSR"/>
</dbReference>
<dbReference type="InterPro" id="IPR036390">
    <property type="entry name" value="WH_DNA-bd_sf"/>
</dbReference>
<keyword evidence="10" id="KW-1185">Reference proteome</keyword>
<accession>A0A504UZR4</accession>
<dbReference type="PROSITE" id="PS50931">
    <property type="entry name" value="HTH_LYSR"/>
    <property type="match status" value="1"/>
</dbReference>
<name>A0A504UZR4_9HYPH</name>
<proteinExistence type="inferred from homology"/>
<dbReference type="PANTHER" id="PTHR30537:SF26">
    <property type="entry name" value="GLYCINE CLEAVAGE SYSTEM TRANSCRIPTIONAL ACTIVATOR"/>
    <property type="match status" value="1"/>
</dbReference>
<dbReference type="Pfam" id="PF03466">
    <property type="entry name" value="LysR_substrate"/>
    <property type="match status" value="1"/>
</dbReference>
<keyword evidence="2" id="KW-0805">Transcription regulation</keyword>
<dbReference type="Proteomes" id="UP000316429">
    <property type="component" value="Unassembled WGS sequence"/>
</dbReference>
<comment type="function">
    <text evidence="5">Transcriptional regulator of the ttuABCDE tartrate utilization operon.</text>
</comment>
<dbReference type="Pfam" id="PF00126">
    <property type="entry name" value="HTH_1"/>
    <property type="match status" value="1"/>
</dbReference>
<dbReference type="InterPro" id="IPR005119">
    <property type="entry name" value="LysR_subst-bd"/>
</dbReference>
<protein>
    <recommendedName>
        <fullName evidence="6">HTH-type transcriptional regulator TtuA</fullName>
    </recommendedName>
    <alternativeName>
        <fullName evidence="7">Tartrate utilization transcriptional regulator</fullName>
    </alternativeName>
</protein>
<keyword evidence="3" id="KW-0238">DNA-binding</keyword>
<gene>
    <name evidence="9" type="ORF">FJQ55_06980</name>
</gene>
<dbReference type="OrthoDB" id="9794694at2"/>
<evidence type="ECO:0000256" key="7">
    <source>
        <dbReference type="ARBA" id="ARBA00083243"/>
    </source>
</evidence>
<reference evidence="9 10" key="1">
    <citation type="submission" date="2019-06" db="EMBL/GenBank/DDBJ databases">
        <title>Rhizobium sp. CL12 isolated from roots of soybean.</title>
        <authorList>
            <person name="Wang C."/>
        </authorList>
    </citation>
    <scope>NUCLEOTIDE SEQUENCE [LARGE SCALE GENOMIC DNA]</scope>
    <source>
        <strain evidence="9 10">CL12</strain>
    </source>
</reference>
<evidence type="ECO:0000313" key="10">
    <source>
        <dbReference type="Proteomes" id="UP000316429"/>
    </source>
</evidence>
<dbReference type="SUPFAM" id="SSF46785">
    <property type="entry name" value="Winged helix' DNA-binding domain"/>
    <property type="match status" value="1"/>
</dbReference>
<dbReference type="FunFam" id="1.10.10.10:FF:000001">
    <property type="entry name" value="LysR family transcriptional regulator"/>
    <property type="match status" value="1"/>
</dbReference>
<evidence type="ECO:0000313" key="9">
    <source>
        <dbReference type="EMBL" id="TPP10583.1"/>
    </source>
</evidence>
<evidence type="ECO:0000256" key="5">
    <source>
        <dbReference type="ARBA" id="ARBA00054626"/>
    </source>
</evidence>
<dbReference type="RefSeq" id="WP_140826917.1">
    <property type="nucleotide sequence ID" value="NZ_VFYP01000001.1"/>
</dbReference>
<organism evidence="9 10">
    <name type="scientific">Rhizobium glycinendophyticum</name>
    <dbReference type="NCBI Taxonomy" id="2589807"/>
    <lineage>
        <taxon>Bacteria</taxon>
        <taxon>Pseudomonadati</taxon>
        <taxon>Pseudomonadota</taxon>
        <taxon>Alphaproteobacteria</taxon>
        <taxon>Hyphomicrobiales</taxon>
        <taxon>Rhizobiaceae</taxon>
        <taxon>Rhizobium/Agrobacterium group</taxon>
        <taxon>Rhizobium</taxon>
    </lineage>
</organism>
<dbReference type="GO" id="GO:0043565">
    <property type="term" value="F:sequence-specific DNA binding"/>
    <property type="evidence" value="ECO:0007669"/>
    <property type="project" value="TreeGrafter"/>
</dbReference>
<evidence type="ECO:0000256" key="4">
    <source>
        <dbReference type="ARBA" id="ARBA00023163"/>
    </source>
</evidence>
<evidence type="ECO:0000259" key="8">
    <source>
        <dbReference type="PROSITE" id="PS50931"/>
    </source>
</evidence>
<dbReference type="SUPFAM" id="SSF53850">
    <property type="entry name" value="Periplasmic binding protein-like II"/>
    <property type="match status" value="1"/>
</dbReference>
<dbReference type="InterPro" id="IPR036388">
    <property type="entry name" value="WH-like_DNA-bd_sf"/>
</dbReference>
<evidence type="ECO:0000256" key="6">
    <source>
        <dbReference type="ARBA" id="ARBA00067332"/>
    </source>
</evidence>
<dbReference type="Gene3D" id="3.40.190.10">
    <property type="entry name" value="Periplasmic binding protein-like II"/>
    <property type="match status" value="2"/>
</dbReference>